<comment type="caution">
    <text evidence="6">The sequence shown here is derived from an EMBL/GenBank/DDBJ whole genome shotgun (WGS) entry which is preliminary data.</text>
</comment>
<feature type="transmembrane region" description="Helical" evidence="4">
    <location>
        <begin position="106"/>
        <end position="128"/>
    </location>
</feature>
<feature type="transmembrane region" description="Helical" evidence="4">
    <location>
        <begin position="366"/>
        <end position="387"/>
    </location>
</feature>
<feature type="transmembrane region" description="Helical" evidence="4">
    <location>
        <begin position="337"/>
        <end position="354"/>
    </location>
</feature>
<dbReference type="SUPFAM" id="SSF103473">
    <property type="entry name" value="MFS general substrate transporter"/>
    <property type="match status" value="1"/>
</dbReference>
<dbReference type="InterPro" id="IPR036259">
    <property type="entry name" value="MFS_trans_sf"/>
</dbReference>
<feature type="transmembrane region" description="Helical" evidence="4">
    <location>
        <begin position="140"/>
        <end position="161"/>
    </location>
</feature>
<feature type="transmembrane region" description="Helical" evidence="4">
    <location>
        <begin position="77"/>
        <end position="94"/>
    </location>
</feature>
<feature type="transmembrane region" description="Helical" evidence="4">
    <location>
        <begin position="49"/>
        <end position="68"/>
    </location>
</feature>
<keyword evidence="1 4" id="KW-0812">Transmembrane</keyword>
<gene>
    <name evidence="6" type="ORF">BOW51_05910</name>
</gene>
<evidence type="ECO:0000259" key="5">
    <source>
        <dbReference type="PROSITE" id="PS50850"/>
    </source>
</evidence>
<proteinExistence type="predicted"/>
<feature type="transmembrane region" description="Helical" evidence="4">
    <location>
        <begin position="246"/>
        <end position="266"/>
    </location>
</feature>
<evidence type="ECO:0000256" key="2">
    <source>
        <dbReference type="ARBA" id="ARBA00022989"/>
    </source>
</evidence>
<feature type="transmembrane region" description="Helical" evidence="4">
    <location>
        <begin position="273"/>
        <end position="292"/>
    </location>
</feature>
<feature type="transmembrane region" description="Helical" evidence="4">
    <location>
        <begin position="7"/>
        <end position="29"/>
    </location>
</feature>
<keyword evidence="7" id="KW-1185">Reference proteome</keyword>
<dbReference type="PANTHER" id="PTHR23537:SF1">
    <property type="entry name" value="SUGAR TRANSPORTER"/>
    <property type="match status" value="1"/>
</dbReference>
<dbReference type="PANTHER" id="PTHR23537">
    <property type="match status" value="1"/>
</dbReference>
<dbReference type="GO" id="GO:0022857">
    <property type="term" value="F:transmembrane transporter activity"/>
    <property type="evidence" value="ECO:0007669"/>
    <property type="project" value="InterPro"/>
</dbReference>
<dbReference type="AlphaFoldDB" id="A0A1T2KUZ3"/>
<dbReference type="InterPro" id="IPR020846">
    <property type="entry name" value="MFS_dom"/>
</dbReference>
<dbReference type="GO" id="GO:0005886">
    <property type="term" value="C:plasma membrane"/>
    <property type="evidence" value="ECO:0007669"/>
    <property type="project" value="TreeGrafter"/>
</dbReference>
<feature type="domain" description="Major facilitator superfamily (MFS) profile" evidence="5">
    <location>
        <begin position="7"/>
        <end position="387"/>
    </location>
</feature>
<dbReference type="OrthoDB" id="9797953at2"/>
<name>A0A1T2KUZ3_9GAMM</name>
<dbReference type="Proteomes" id="UP000190896">
    <property type="component" value="Unassembled WGS sequence"/>
</dbReference>
<dbReference type="InterPro" id="IPR010645">
    <property type="entry name" value="MFS_4"/>
</dbReference>
<protein>
    <submittedName>
        <fullName evidence="6">MFS transporter</fullName>
    </submittedName>
</protein>
<accession>A0A1T2KUZ3</accession>
<keyword evidence="3 4" id="KW-0472">Membrane</keyword>
<evidence type="ECO:0000256" key="4">
    <source>
        <dbReference type="SAM" id="Phobius"/>
    </source>
</evidence>
<organism evidence="6 7">
    <name type="scientific">Solemya velesiana gill symbiont</name>
    <dbReference type="NCBI Taxonomy" id="1918948"/>
    <lineage>
        <taxon>Bacteria</taxon>
        <taxon>Pseudomonadati</taxon>
        <taxon>Pseudomonadota</taxon>
        <taxon>Gammaproteobacteria</taxon>
        <taxon>sulfur-oxidizing symbionts</taxon>
    </lineage>
</organism>
<feature type="transmembrane region" description="Helical" evidence="4">
    <location>
        <begin position="304"/>
        <end position="325"/>
    </location>
</feature>
<evidence type="ECO:0000256" key="1">
    <source>
        <dbReference type="ARBA" id="ARBA00022692"/>
    </source>
</evidence>
<evidence type="ECO:0000256" key="3">
    <source>
        <dbReference type="ARBA" id="ARBA00023136"/>
    </source>
</evidence>
<dbReference type="EMBL" id="MPRJ01000029">
    <property type="protein sequence ID" value="OOZ36683.1"/>
    <property type="molecule type" value="Genomic_DNA"/>
</dbReference>
<dbReference type="Gene3D" id="1.20.1250.20">
    <property type="entry name" value="MFS general substrate transporter like domains"/>
    <property type="match status" value="1"/>
</dbReference>
<dbReference type="Pfam" id="PF06779">
    <property type="entry name" value="MFS_4"/>
    <property type="match status" value="1"/>
</dbReference>
<dbReference type="RefSeq" id="WP_078486722.1">
    <property type="nucleotide sequence ID" value="NZ_MPRJ01000029.1"/>
</dbReference>
<sequence>MRHSIESLRVLGAGIFSLILTLGIARFAYTPLLPVMQGQTWLDDAGGGWLATFNYMGYMTGALIAASVSDLVLKDRLYRGGLVIAVLSTALMAFTEDQVLWSILRFIAGLSSAAGLLIGSGLILNWLIRHQYRNELGIHFSGLGLGIVLTAVAVEWMISRFDWSEQWLAFALIGVVLMVPAWRWLPRPDTSPIVHNGKQVHDTPPDRNWMLLLFASYFCAGVGYVVSATFVVTLVEARPSLQGYGWLAWLVVGLAAAPACFFWDLVARRIGDLKALLIAYGFQIVGILLPALDDRLPMVLLSALLYGGTFIGIVSLMLTMVGRFFPSKPAKPMGKLTLSYGVAQIVAPAISGVMAQQTGSYDGSLYMASAVMVLGMLLMLMLMLMLMQMEHPTDKHRREMAG</sequence>
<feature type="transmembrane region" description="Helical" evidence="4">
    <location>
        <begin position="167"/>
        <end position="185"/>
    </location>
</feature>
<keyword evidence="2 4" id="KW-1133">Transmembrane helix</keyword>
<reference evidence="6 7" key="1">
    <citation type="submission" date="2016-11" db="EMBL/GenBank/DDBJ databases">
        <title>Mixed transmission modes and dynamic genome evolution in an obligate animal-bacterial symbiosis.</title>
        <authorList>
            <person name="Russell S.L."/>
            <person name="Corbett-Detig R.B."/>
            <person name="Cavanaugh C.M."/>
        </authorList>
    </citation>
    <scope>NUCLEOTIDE SEQUENCE [LARGE SCALE GENOMIC DNA]</scope>
    <source>
        <strain evidence="6">Se-Cadez</strain>
    </source>
</reference>
<evidence type="ECO:0000313" key="7">
    <source>
        <dbReference type="Proteomes" id="UP000190896"/>
    </source>
</evidence>
<dbReference type="PROSITE" id="PS50850">
    <property type="entry name" value="MFS"/>
    <property type="match status" value="1"/>
</dbReference>
<evidence type="ECO:0000313" key="6">
    <source>
        <dbReference type="EMBL" id="OOZ36683.1"/>
    </source>
</evidence>
<feature type="transmembrane region" description="Helical" evidence="4">
    <location>
        <begin position="209"/>
        <end position="234"/>
    </location>
</feature>